<feature type="compositionally biased region" description="Polar residues" evidence="1">
    <location>
        <begin position="14"/>
        <end position="30"/>
    </location>
</feature>
<organism evidence="3 4">
    <name type="scientific">Bifidobacterium choerinum</name>
    <dbReference type="NCBI Taxonomy" id="35760"/>
    <lineage>
        <taxon>Bacteria</taxon>
        <taxon>Bacillati</taxon>
        <taxon>Actinomycetota</taxon>
        <taxon>Actinomycetes</taxon>
        <taxon>Bifidobacteriales</taxon>
        <taxon>Bifidobacteriaceae</taxon>
        <taxon>Bifidobacterium</taxon>
    </lineage>
</organism>
<feature type="transmembrane region" description="Helical" evidence="2">
    <location>
        <begin position="194"/>
        <end position="217"/>
    </location>
</feature>
<reference evidence="3 4" key="1">
    <citation type="submission" date="2014-03" db="EMBL/GenBank/DDBJ databases">
        <title>Genomics of Bifidobacteria.</title>
        <authorList>
            <person name="Ventura M."/>
            <person name="Milani C."/>
            <person name="Lugli G.A."/>
        </authorList>
    </citation>
    <scope>NUCLEOTIDE SEQUENCE [LARGE SCALE GENOMIC DNA]</scope>
    <source>
        <strain evidence="3 4">LMG 10510</strain>
    </source>
</reference>
<evidence type="ECO:0000313" key="4">
    <source>
        <dbReference type="Proteomes" id="UP000028995"/>
    </source>
</evidence>
<dbReference type="RefSeq" id="WP_152595861.1">
    <property type="nucleotide sequence ID" value="NZ_JBQKLO010000033.1"/>
</dbReference>
<evidence type="ECO:0000313" key="3">
    <source>
        <dbReference type="EMBL" id="KFI58430.1"/>
    </source>
</evidence>
<protein>
    <submittedName>
        <fullName evidence="3">Uncharacterized protein</fullName>
    </submittedName>
</protein>
<keyword evidence="2" id="KW-1133">Transmembrane helix</keyword>
<name>A0A087AI30_9BIFI</name>
<evidence type="ECO:0000256" key="2">
    <source>
        <dbReference type="SAM" id="Phobius"/>
    </source>
</evidence>
<keyword evidence="2" id="KW-0812">Transmembrane</keyword>
<feature type="region of interest" description="Disordered" evidence="1">
    <location>
        <begin position="1"/>
        <end position="30"/>
    </location>
</feature>
<feature type="transmembrane region" description="Helical" evidence="2">
    <location>
        <begin position="254"/>
        <end position="274"/>
    </location>
</feature>
<feature type="transmembrane region" description="Helical" evidence="2">
    <location>
        <begin position="223"/>
        <end position="242"/>
    </location>
</feature>
<dbReference type="EMBL" id="JGYU01000001">
    <property type="protein sequence ID" value="KFI58430.1"/>
    <property type="molecule type" value="Genomic_DNA"/>
</dbReference>
<keyword evidence="2" id="KW-0472">Membrane</keyword>
<dbReference type="eggNOG" id="ENOG50341EH">
    <property type="taxonomic scope" value="Bacteria"/>
</dbReference>
<feature type="region of interest" description="Disordered" evidence="1">
    <location>
        <begin position="277"/>
        <end position="329"/>
    </location>
</feature>
<keyword evidence="4" id="KW-1185">Reference proteome</keyword>
<feature type="compositionally biased region" description="Polar residues" evidence="1">
    <location>
        <begin position="312"/>
        <end position="328"/>
    </location>
</feature>
<dbReference type="Proteomes" id="UP000028995">
    <property type="component" value="Unassembled WGS sequence"/>
</dbReference>
<comment type="caution">
    <text evidence="3">The sequence shown here is derived from an EMBL/GenBank/DDBJ whole genome shotgun (WGS) entry which is preliminary data.</text>
</comment>
<dbReference type="OrthoDB" id="3240315at2"/>
<feature type="compositionally biased region" description="Basic and acidic residues" evidence="1">
    <location>
        <begin position="299"/>
        <end position="311"/>
    </location>
</feature>
<dbReference type="AlphaFoldDB" id="A0A087AI30"/>
<proteinExistence type="predicted"/>
<accession>A0A087AI30</accession>
<feature type="compositionally biased region" description="Low complexity" evidence="1">
    <location>
        <begin position="279"/>
        <end position="298"/>
    </location>
</feature>
<sequence>MTSPEVNPGADPQNDYTPVDSMQTDATQPVQMTEPTMPMAATSGVDPTRAMPTQTMPQIPSQQFPQSADVVYQAMKDALLKSQGFTLDMADDVIKTANITSRSDGSTYMVQVMENPLGGSVVQIVPQGQTGANMQMESMVFFGELNRELMMQQMTAAAQQNPAALQNADGQQTWAPQSAGTGGGAHAPKKPAGWVMYTAIGALALAVVALILLIVLTPKTGAWLVWVLGLVSLALSGFALYAAFALNKNTVSRILAAVAAVVSVLALVLGFVNVPKAGTSQPSKASSSMSSGGATSDSSDNKVDTKSENKPSETQTPANDETQNQAGTASGLEEITAEIEKDFQSSSAAITAKMTETEAKIGDTIDSYKTNKSALTDWYAFVSSETDALYNKVSDGAVKYMQTLSQKATSDKYLDADALLDDFYKAVYEDAFEDYYDDIYDTAYEDVYDKYYDGLLDDKPENMEYSEWSDLRSEAYKAWSDSKSDFYSTWSDMKSAVYTLYSDVNSEIWDDEFDFTKAIERFQKKTTQFKAQ</sequence>
<evidence type="ECO:0000256" key="1">
    <source>
        <dbReference type="SAM" id="MobiDB-lite"/>
    </source>
</evidence>
<gene>
    <name evidence="3" type="ORF">BCHO_0476</name>
</gene>